<evidence type="ECO:0000259" key="8">
    <source>
        <dbReference type="PROSITE" id="PS51054"/>
    </source>
</evidence>
<reference evidence="9" key="1">
    <citation type="submission" date="2025-05" db="UniProtKB">
        <authorList>
            <consortium name="RefSeq"/>
        </authorList>
    </citation>
    <scope>NUCLEOTIDE SEQUENCE [LARGE SCALE GENOMIC DNA]</scope>
</reference>
<keyword evidence="5" id="KW-0539">Nucleus</keyword>
<dbReference type="OrthoDB" id="6085656at2759"/>
<evidence type="ECO:0000256" key="3">
    <source>
        <dbReference type="ARBA" id="ARBA00023015"/>
    </source>
</evidence>
<dbReference type="SUPFAM" id="SSF47459">
    <property type="entry name" value="HLH, helix-loop-helix DNA-binding domain"/>
    <property type="match status" value="1"/>
</dbReference>
<organism evidence="9 10">
    <name type="scientific">Pogona vitticeps</name>
    <name type="common">central bearded dragon</name>
    <dbReference type="NCBI Taxonomy" id="103695"/>
    <lineage>
        <taxon>Eukaryota</taxon>
        <taxon>Metazoa</taxon>
        <taxon>Chordata</taxon>
        <taxon>Craniata</taxon>
        <taxon>Vertebrata</taxon>
        <taxon>Euteleostomi</taxon>
        <taxon>Lepidosauria</taxon>
        <taxon>Squamata</taxon>
        <taxon>Bifurcata</taxon>
        <taxon>Unidentata</taxon>
        <taxon>Episquamata</taxon>
        <taxon>Toxicofera</taxon>
        <taxon>Iguania</taxon>
        <taxon>Acrodonta</taxon>
        <taxon>Agamidae</taxon>
        <taxon>Amphibolurinae</taxon>
        <taxon>Pogona</taxon>
    </lineage>
</organism>
<dbReference type="AlphaFoldDB" id="A0A6J0UGN4"/>
<keyword evidence="2" id="KW-0678">Repressor</keyword>
<accession>A0A6J0UGN4</accession>
<evidence type="ECO:0000313" key="9">
    <source>
        <dbReference type="Proteomes" id="UP001652642"/>
    </source>
</evidence>
<dbReference type="KEGG" id="pvt:110084662"/>
<dbReference type="PROSITE" id="PS50888">
    <property type="entry name" value="BHLH"/>
    <property type="match status" value="1"/>
</dbReference>
<keyword evidence="9" id="KW-1185">Reference proteome</keyword>
<dbReference type="PANTHER" id="PTHR10985">
    <property type="entry name" value="BASIC HELIX-LOOP-HELIX TRANSCRIPTION FACTOR, HES-RELATED"/>
    <property type="match status" value="1"/>
</dbReference>
<reference evidence="10" key="2">
    <citation type="submission" date="2025-08" db="UniProtKB">
        <authorList>
            <consortium name="RefSeq"/>
        </authorList>
    </citation>
    <scope>IDENTIFICATION</scope>
</reference>
<dbReference type="InterPro" id="IPR011598">
    <property type="entry name" value="bHLH_dom"/>
</dbReference>
<dbReference type="InterPro" id="IPR050370">
    <property type="entry name" value="HES_HEY"/>
</dbReference>
<dbReference type="GO" id="GO:0046983">
    <property type="term" value="F:protein dimerization activity"/>
    <property type="evidence" value="ECO:0007669"/>
    <property type="project" value="InterPro"/>
</dbReference>
<evidence type="ECO:0000256" key="1">
    <source>
        <dbReference type="ARBA" id="ARBA00004123"/>
    </source>
</evidence>
<dbReference type="GeneID" id="110084662"/>
<dbReference type="Pfam" id="PF00010">
    <property type="entry name" value="HLH"/>
    <property type="match status" value="1"/>
</dbReference>
<dbReference type="PROSITE" id="PS51054">
    <property type="entry name" value="ORANGE"/>
    <property type="match status" value="1"/>
</dbReference>
<sequence length="222" mass="24922">METAPRNQPEAKSLDKEGASARNSKNPSRLYRRSIKTQIEKRRRARINASLEQLKKLLQQPVDQQDTKAKSHLEKAEILEMTVQQLRQLKQQGMVAVSSFQDGQDFAAGYCHCLKTVHFFLTSASSSPSQDKASQILKHLEETSASIDWKTHKPDSLSMPQSAFLSSSPSLQPAGIPFSDSYTFTVRSRLHPSLVSMLLPQVHVTCIQPASPATTTHIWRPW</sequence>
<proteinExistence type="predicted"/>
<dbReference type="Gene3D" id="4.10.280.10">
    <property type="entry name" value="Helix-loop-helix DNA-binding domain"/>
    <property type="match status" value="1"/>
</dbReference>
<feature type="domain" description="Orange" evidence="8">
    <location>
        <begin position="106"/>
        <end position="140"/>
    </location>
</feature>
<keyword evidence="3" id="KW-0805">Transcription regulation</keyword>
<evidence type="ECO:0000256" key="2">
    <source>
        <dbReference type="ARBA" id="ARBA00022491"/>
    </source>
</evidence>
<evidence type="ECO:0000256" key="4">
    <source>
        <dbReference type="ARBA" id="ARBA00023163"/>
    </source>
</evidence>
<feature type="region of interest" description="Disordered" evidence="6">
    <location>
        <begin position="1"/>
        <end position="37"/>
    </location>
</feature>
<dbReference type="Proteomes" id="UP001652642">
    <property type="component" value="Chromosome 2"/>
</dbReference>
<evidence type="ECO:0000256" key="6">
    <source>
        <dbReference type="SAM" id="MobiDB-lite"/>
    </source>
</evidence>
<evidence type="ECO:0000313" key="10">
    <source>
        <dbReference type="RefSeq" id="XP_020659856.2"/>
    </source>
</evidence>
<name>A0A6J0UGN4_9SAUR</name>
<dbReference type="InterPro" id="IPR003650">
    <property type="entry name" value="Orange_dom"/>
</dbReference>
<dbReference type="CDD" id="cd11410">
    <property type="entry name" value="bHLH_O_HES"/>
    <property type="match status" value="1"/>
</dbReference>
<evidence type="ECO:0000256" key="5">
    <source>
        <dbReference type="ARBA" id="ARBA00023242"/>
    </source>
</evidence>
<dbReference type="GO" id="GO:0005634">
    <property type="term" value="C:nucleus"/>
    <property type="evidence" value="ECO:0007669"/>
    <property type="project" value="UniProtKB-SubCell"/>
</dbReference>
<dbReference type="SMART" id="SM00353">
    <property type="entry name" value="HLH"/>
    <property type="match status" value="1"/>
</dbReference>
<gene>
    <name evidence="10" type="primary">LOC110084662</name>
</gene>
<evidence type="ECO:0000259" key="7">
    <source>
        <dbReference type="PROSITE" id="PS50888"/>
    </source>
</evidence>
<feature type="domain" description="BHLH" evidence="7">
    <location>
        <begin position="31"/>
        <end position="89"/>
    </location>
</feature>
<dbReference type="RefSeq" id="XP_020659856.2">
    <property type="nucleotide sequence ID" value="XM_020804197.2"/>
</dbReference>
<dbReference type="InParanoid" id="A0A6J0UGN4"/>
<dbReference type="InterPro" id="IPR036638">
    <property type="entry name" value="HLH_DNA-bd_sf"/>
</dbReference>
<protein>
    <submittedName>
        <fullName evidence="10">Transcription factor HES-2-like</fullName>
    </submittedName>
</protein>
<keyword evidence="4" id="KW-0804">Transcription</keyword>
<comment type="subcellular location">
    <subcellularLocation>
        <location evidence="1">Nucleus</location>
    </subcellularLocation>
</comment>